<protein>
    <recommendedName>
        <fullName evidence="4">Lipoprotein</fullName>
    </recommendedName>
</protein>
<feature type="region of interest" description="Disordered" evidence="1">
    <location>
        <begin position="48"/>
        <end position="81"/>
    </location>
</feature>
<sequence length="81" mass="8290">MRILTLATLTAGLALVGCSERTQDNAEEMVESAAADAAANTEQVLEEGAEAAGNAAENLDQEAAEAEADVQNEPTAEAQVD</sequence>
<gene>
    <name evidence="2" type="ORF">GRI75_04005</name>
</gene>
<dbReference type="PROSITE" id="PS51257">
    <property type="entry name" value="PROKAR_LIPOPROTEIN"/>
    <property type="match status" value="1"/>
</dbReference>
<dbReference type="RefSeq" id="WP_160745673.1">
    <property type="nucleotide sequence ID" value="NZ_WTYK01000002.1"/>
</dbReference>
<evidence type="ECO:0008006" key="4">
    <source>
        <dbReference type="Google" id="ProtNLM"/>
    </source>
</evidence>
<evidence type="ECO:0000256" key="1">
    <source>
        <dbReference type="SAM" id="MobiDB-lite"/>
    </source>
</evidence>
<feature type="compositionally biased region" description="Acidic residues" evidence="1">
    <location>
        <begin position="59"/>
        <end position="70"/>
    </location>
</feature>
<organism evidence="2 3">
    <name type="scientific">Croceibacterium soli</name>
    <dbReference type="NCBI Taxonomy" id="1739690"/>
    <lineage>
        <taxon>Bacteria</taxon>
        <taxon>Pseudomonadati</taxon>
        <taxon>Pseudomonadota</taxon>
        <taxon>Alphaproteobacteria</taxon>
        <taxon>Sphingomonadales</taxon>
        <taxon>Erythrobacteraceae</taxon>
        <taxon>Croceibacterium</taxon>
    </lineage>
</organism>
<dbReference type="EMBL" id="WTYK01000002">
    <property type="protein sequence ID" value="MXP40811.1"/>
    <property type="molecule type" value="Genomic_DNA"/>
</dbReference>
<evidence type="ECO:0000313" key="3">
    <source>
        <dbReference type="Proteomes" id="UP000469159"/>
    </source>
</evidence>
<reference evidence="2 3" key="1">
    <citation type="submission" date="2019-12" db="EMBL/GenBank/DDBJ databases">
        <title>Genomic-based taxomic classification of the family Erythrobacteraceae.</title>
        <authorList>
            <person name="Xu L."/>
        </authorList>
    </citation>
    <scope>NUCLEOTIDE SEQUENCE [LARGE SCALE GENOMIC DNA]</scope>
    <source>
        <strain evidence="2 3">MCCC 1K02066</strain>
    </source>
</reference>
<name>A0A6I4UPF9_9SPHN</name>
<proteinExistence type="predicted"/>
<dbReference type="AlphaFoldDB" id="A0A6I4UPF9"/>
<keyword evidence="3" id="KW-1185">Reference proteome</keyword>
<accession>A0A6I4UPF9</accession>
<comment type="caution">
    <text evidence="2">The sequence shown here is derived from an EMBL/GenBank/DDBJ whole genome shotgun (WGS) entry which is preliminary data.</text>
</comment>
<evidence type="ECO:0000313" key="2">
    <source>
        <dbReference type="EMBL" id="MXP40811.1"/>
    </source>
</evidence>
<dbReference type="Proteomes" id="UP000469159">
    <property type="component" value="Unassembled WGS sequence"/>
</dbReference>